<sequence>MGIFNISKDKKQNGINYSNQQKQRKIAFKGKTFSEPYVTFDDTNELIKISSIPLTNIYLSYQEIKGFEVADNKGSSIKTDFSSALLIGIFAKKKVMVSDLHITIYTSNPKYSLIMVKLIDKETESDSLAYKGALMQAERISMKLSYITNNRDAVSDKTINQDPIEQVKGLKELLDIGAITQSEFDLKKKELLNL</sequence>
<dbReference type="RefSeq" id="WP_128267607.1">
    <property type="nucleotide sequence ID" value="NZ_JACCJA010000003.1"/>
</dbReference>
<reference evidence="2 3" key="1">
    <citation type="submission" date="2019-01" db="EMBL/GenBank/DDBJ databases">
        <title>Whole genome sequence of Lactococcus lactis isolated from cow milk.</title>
        <authorList>
            <person name="Sundararaman A."/>
            <person name="Tamang J.-P."/>
            <person name="Halami P."/>
        </authorList>
    </citation>
    <scope>NUCLEOTIDE SEQUENCE [LARGE SCALE GENOMIC DNA]</scope>
    <source>
        <strain evidence="2 3">C2D</strain>
    </source>
</reference>
<dbReference type="Proteomes" id="UP000285859">
    <property type="component" value="Unassembled WGS sequence"/>
</dbReference>
<gene>
    <name evidence="2" type="ORF">EO246_03555</name>
</gene>
<protein>
    <submittedName>
        <fullName evidence="2">SHOCT domain-containing protein</fullName>
    </submittedName>
</protein>
<dbReference type="InterPro" id="IPR018649">
    <property type="entry name" value="SHOCT"/>
</dbReference>
<organism evidence="2 3">
    <name type="scientific">Lactococcus lactis</name>
    <dbReference type="NCBI Taxonomy" id="1358"/>
    <lineage>
        <taxon>Bacteria</taxon>
        <taxon>Bacillati</taxon>
        <taxon>Bacillota</taxon>
        <taxon>Bacilli</taxon>
        <taxon>Lactobacillales</taxon>
        <taxon>Streptococcaceae</taxon>
        <taxon>Lactococcus</taxon>
    </lineage>
</organism>
<evidence type="ECO:0000313" key="2">
    <source>
        <dbReference type="EMBL" id="RWR48568.1"/>
    </source>
</evidence>
<dbReference type="AlphaFoldDB" id="A0A3S3LQH5"/>
<dbReference type="EMBL" id="SAXH01000003">
    <property type="protein sequence ID" value="RWR48568.1"/>
    <property type="molecule type" value="Genomic_DNA"/>
</dbReference>
<proteinExistence type="predicted"/>
<evidence type="ECO:0000259" key="1">
    <source>
        <dbReference type="Pfam" id="PF09851"/>
    </source>
</evidence>
<evidence type="ECO:0000313" key="3">
    <source>
        <dbReference type="Proteomes" id="UP000285859"/>
    </source>
</evidence>
<comment type="caution">
    <text evidence="2">The sequence shown here is derived from an EMBL/GenBank/DDBJ whole genome shotgun (WGS) entry which is preliminary data.</text>
</comment>
<dbReference type="Pfam" id="PF09851">
    <property type="entry name" value="SHOCT"/>
    <property type="match status" value="1"/>
</dbReference>
<accession>A0A3S3LQH5</accession>
<name>A0A3S3LQH5_9LACT</name>
<feature type="domain" description="SHOCT" evidence="1">
    <location>
        <begin position="168"/>
        <end position="192"/>
    </location>
</feature>